<dbReference type="NCBIfam" id="NF033545">
    <property type="entry name" value="transpos_IS630"/>
    <property type="match status" value="1"/>
</dbReference>
<dbReference type="InterPro" id="IPR036397">
    <property type="entry name" value="RNaseH_sf"/>
</dbReference>
<dbReference type="GO" id="GO:0003676">
    <property type="term" value="F:nucleic acid binding"/>
    <property type="evidence" value="ECO:0007669"/>
    <property type="project" value="InterPro"/>
</dbReference>
<dbReference type="InterPro" id="IPR038717">
    <property type="entry name" value="Tc1-like_DDE_dom"/>
</dbReference>
<gene>
    <name evidence="2" type="ORF">Hokovirus_2_63</name>
</gene>
<dbReference type="Gene3D" id="3.30.420.10">
    <property type="entry name" value="Ribonuclease H-like superfamily/Ribonuclease H"/>
    <property type="match status" value="1"/>
</dbReference>
<protein>
    <submittedName>
        <fullName evidence="2">Transposase</fullName>
    </submittedName>
</protein>
<proteinExistence type="predicted"/>
<dbReference type="PANTHER" id="PTHR46564">
    <property type="entry name" value="TRANSPOSASE"/>
    <property type="match status" value="1"/>
</dbReference>
<dbReference type="InterPro" id="IPR047655">
    <property type="entry name" value="Transpos_IS630-like"/>
</dbReference>
<dbReference type="InterPro" id="IPR009057">
    <property type="entry name" value="Homeodomain-like_sf"/>
</dbReference>
<feature type="domain" description="Tc1-like transposase DDE" evidence="1">
    <location>
        <begin position="152"/>
        <end position="284"/>
    </location>
</feature>
<name>A0A1V0SFN1_9VIRU</name>
<accession>A0A1V0SFN1</accession>
<dbReference type="EMBL" id="KY684104">
    <property type="protein sequence ID" value="ARF10536.1"/>
    <property type="molecule type" value="Genomic_DNA"/>
</dbReference>
<evidence type="ECO:0000259" key="1">
    <source>
        <dbReference type="Pfam" id="PF13358"/>
    </source>
</evidence>
<dbReference type="SUPFAM" id="SSF46689">
    <property type="entry name" value="Homeodomain-like"/>
    <property type="match status" value="1"/>
</dbReference>
<organism evidence="2">
    <name type="scientific">Hokovirus HKV1</name>
    <dbReference type="NCBI Taxonomy" id="1977638"/>
    <lineage>
        <taxon>Viruses</taxon>
        <taxon>Varidnaviria</taxon>
        <taxon>Bamfordvirae</taxon>
        <taxon>Nucleocytoviricota</taxon>
        <taxon>Megaviricetes</taxon>
        <taxon>Imitervirales</taxon>
        <taxon>Mimiviridae</taxon>
        <taxon>Klosneuvirinae</taxon>
        <taxon>Hokovirus</taxon>
    </lineage>
</organism>
<dbReference type="Pfam" id="PF13358">
    <property type="entry name" value="DDE_3"/>
    <property type="match status" value="1"/>
</dbReference>
<evidence type="ECO:0000313" key="2">
    <source>
        <dbReference type="EMBL" id="ARF10536.1"/>
    </source>
</evidence>
<dbReference type="PANTHER" id="PTHR46564:SF1">
    <property type="entry name" value="TRANSPOSASE"/>
    <property type="match status" value="1"/>
</dbReference>
<sequence length="338" mass="40429">MTSKHKSEDFKLSAVEYYLVGDKSQLEVCKIFKCRPRSLMRWVEKYEKKGEIKRENRKPVAYKVHKEHVKFLLDEINKNKTITMTELKHKLKDKFKIELSRFHINRIITDNNITLKITRIRHEPEKRFGKDININQKLKEFYDEIKKHKLEDIICIDETSISGLQKRHQCYSELGKRCVIKTQSQEVFKKYTGIFAISYNGVLGWDLYEKGGIDSDRLYEFLEKYITKKYKNKLIILDNASSHRNAKIKELVNKHNTLLYSVPYQHFTNSIENYFSMMKSRLQKLNGLTHKELKTNIEKVIKDIPKEKYENIIKGTYNRTKKYSKKPSNRKKTLKNYL</sequence>
<reference evidence="2" key="1">
    <citation type="journal article" date="2017" name="Science">
        <title>Giant viruses with an expanded complement of translation system components.</title>
        <authorList>
            <person name="Schulz F."/>
            <person name="Yutin N."/>
            <person name="Ivanova N.N."/>
            <person name="Ortega D.R."/>
            <person name="Lee T.K."/>
            <person name="Vierheilig J."/>
            <person name="Daims H."/>
            <person name="Horn M."/>
            <person name="Wagner M."/>
            <person name="Jensen G.J."/>
            <person name="Kyrpides N.C."/>
            <person name="Koonin E.V."/>
            <person name="Woyke T."/>
        </authorList>
    </citation>
    <scope>NUCLEOTIDE SEQUENCE</scope>
    <source>
        <strain evidence="2">HKV1</strain>
    </source>
</reference>